<evidence type="ECO:0000313" key="30">
    <source>
        <dbReference type="EMBL" id="CAK6959736.1"/>
    </source>
</evidence>
<evidence type="ECO:0000256" key="9">
    <source>
        <dbReference type="ARBA" id="ARBA00022585"/>
    </source>
</evidence>
<comment type="catalytic activity">
    <reaction evidence="24">
        <text>(9Z,12Z)-octadecadienoate + AH2 + O2 = (13S)-hydroxy-(9Z,11E)-octadecadienoate + A + H2O</text>
        <dbReference type="Rhea" id="RHEA:75451"/>
        <dbReference type="ChEBI" id="CHEBI:13193"/>
        <dbReference type="ChEBI" id="CHEBI:15377"/>
        <dbReference type="ChEBI" id="CHEBI:15379"/>
        <dbReference type="ChEBI" id="CHEBI:17499"/>
        <dbReference type="ChEBI" id="CHEBI:30245"/>
        <dbReference type="ChEBI" id="CHEBI:90850"/>
    </reaction>
    <physiologicalReaction direction="left-to-right" evidence="24">
        <dbReference type="Rhea" id="RHEA:75452"/>
    </physiologicalReaction>
</comment>
<dbReference type="GO" id="GO:0004666">
    <property type="term" value="F:prostaglandin-endoperoxide synthase activity"/>
    <property type="evidence" value="ECO:0007669"/>
    <property type="project" value="UniProtKB-EC"/>
</dbReference>
<evidence type="ECO:0000256" key="2">
    <source>
        <dbReference type="ARBA" id="ARBA00004586"/>
    </source>
</evidence>
<keyword evidence="17" id="KW-0275">Fatty acid biosynthesis</keyword>
<keyword evidence="11" id="KW-0256">Endoplasmic reticulum</keyword>
<dbReference type="InterPro" id="IPR037120">
    <property type="entry name" value="Haem_peroxidase_sf_animal"/>
</dbReference>
<comment type="subunit">
    <text evidence="4">Homodimer.</text>
</comment>
<feature type="coiled-coil region" evidence="27">
    <location>
        <begin position="26"/>
        <end position="60"/>
    </location>
</feature>
<dbReference type="Gene3D" id="1.10.640.10">
    <property type="entry name" value="Haem peroxidase domain superfamily, animal type"/>
    <property type="match status" value="1"/>
</dbReference>
<evidence type="ECO:0000256" key="15">
    <source>
        <dbReference type="ARBA" id="ARBA00023136"/>
    </source>
</evidence>
<reference evidence="30 31" key="1">
    <citation type="submission" date="2024-01" db="EMBL/GenBank/DDBJ databases">
        <authorList>
            <person name="Alioto T."/>
            <person name="Alioto T."/>
            <person name="Gomez Garrido J."/>
        </authorList>
    </citation>
    <scope>NUCLEOTIDE SEQUENCE [LARGE SCALE GENOMIC DNA]</scope>
</reference>
<dbReference type="PANTHER" id="PTHR11903">
    <property type="entry name" value="PROSTAGLANDIN G/H SYNTHASE"/>
    <property type="match status" value="1"/>
</dbReference>
<keyword evidence="7" id="KW-0644">Prostaglandin metabolism</keyword>
<evidence type="ECO:0000256" key="4">
    <source>
        <dbReference type="ARBA" id="ARBA00011738"/>
    </source>
</evidence>
<dbReference type="InterPro" id="IPR010255">
    <property type="entry name" value="Haem_peroxidase_sf"/>
</dbReference>
<keyword evidence="10 28" id="KW-0732">Signal</keyword>
<evidence type="ECO:0000256" key="18">
    <source>
        <dbReference type="ARBA" id="ARBA00023180"/>
    </source>
</evidence>
<comment type="catalytic activity">
    <reaction evidence="25">
        <text>(9Z,12Z)-octadecadienoate + AH2 + O2 = (13R)-hydroxy-(9Z,11E)-octadecadienoate + A + H2O</text>
        <dbReference type="Rhea" id="RHEA:75455"/>
        <dbReference type="ChEBI" id="CHEBI:13193"/>
        <dbReference type="ChEBI" id="CHEBI:15377"/>
        <dbReference type="ChEBI" id="CHEBI:15379"/>
        <dbReference type="ChEBI" id="CHEBI:17499"/>
        <dbReference type="ChEBI" id="CHEBI:30245"/>
        <dbReference type="ChEBI" id="CHEBI:136655"/>
    </reaction>
    <physiologicalReaction direction="left-to-right" evidence="25">
        <dbReference type="Rhea" id="RHEA:75456"/>
    </physiologicalReaction>
</comment>
<dbReference type="GO" id="GO:0004601">
    <property type="term" value="F:peroxidase activity"/>
    <property type="evidence" value="ECO:0007669"/>
    <property type="project" value="InterPro"/>
</dbReference>
<evidence type="ECO:0000256" key="20">
    <source>
        <dbReference type="ARBA" id="ARBA00031794"/>
    </source>
</evidence>
<evidence type="ECO:0000256" key="6">
    <source>
        <dbReference type="ARBA" id="ARBA00020404"/>
    </source>
</evidence>
<evidence type="ECO:0000256" key="16">
    <source>
        <dbReference type="ARBA" id="ARBA00023157"/>
    </source>
</evidence>
<dbReference type="FunFam" id="2.10.25.10:FF:000235">
    <property type="entry name" value="Prostaglandin G/H synthase 2"/>
    <property type="match status" value="1"/>
</dbReference>
<dbReference type="GO" id="GO:0005789">
    <property type="term" value="C:endoplasmic reticulum membrane"/>
    <property type="evidence" value="ECO:0007669"/>
    <property type="project" value="UniProtKB-SubCell"/>
</dbReference>
<evidence type="ECO:0000256" key="5">
    <source>
        <dbReference type="ARBA" id="ARBA00012440"/>
    </source>
</evidence>
<accession>A0AAV1NJK9</accession>
<keyword evidence="27" id="KW-0175">Coiled coil</keyword>
<evidence type="ECO:0000259" key="29">
    <source>
        <dbReference type="PROSITE" id="PS50026"/>
    </source>
</evidence>
<dbReference type="PROSITE" id="PS50026">
    <property type="entry name" value="EGF_3"/>
    <property type="match status" value="1"/>
</dbReference>
<evidence type="ECO:0000256" key="22">
    <source>
        <dbReference type="ARBA" id="ARBA00035976"/>
    </source>
</evidence>
<comment type="caution">
    <text evidence="30">The sequence shown here is derived from an EMBL/GenBank/DDBJ whole genome shotgun (WGS) entry which is preliminary data.</text>
</comment>
<gene>
    <name evidence="30" type="ORF">FSCOSCO3_A021547</name>
</gene>
<keyword evidence="15" id="KW-0472">Membrane</keyword>
<organism evidence="30 31">
    <name type="scientific">Scomber scombrus</name>
    <name type="common">Atlantic mackerel</name>
    <name type="synonym">Scomber vernalis</name>
    <dbReference type="NCBI Taxonomy" id="13677"/>
    <lineage>
        <taxon>Eukaryota</taxon>
        <taxon>Metazoa</taxon>
        <taxon>Chordata</taxon>
        <taxon>Craniata</taxon>
        <taxon>Vertebrata</taxon>
        <taxon>Euteleostomi</taxon>
        <taxon>Actinopterygii</taxon>
        <taxon>Neopterygii</taxon>
        <taxon>Teleostei</taxon>
        <taxon>Neoteleostei</taxon>
        <taxon>Acanthomorphata</taxon>
        <taxon>Pelagiaria</taxon>
        <taxon>Scombriformes</taxon>
        <taxon>Scombridae</taxon>
        <taxon>Scomber</taxon>
    </lineage>
</organism>
<comment type="catalytic activity">
    <reaction evidence="23">
        <text>(9Z,12Z)-octadecadienoate + AH2 + O2 = (9R)-hydroxy-(10E,12Z)-octadecadienoate + A + H2O</text>
        <dbReference type="Rhea" id="RHEA:75447"/>
        <dbReference type="ChEBI" id="CHEBI:13193"/>
        <dbReference type="ChEBI" id="CHEBI:15377"/>
        <dbReference type="ChEBI" id="CHEBI:15379"/>
        <dbReference type="ChEBI" id="CHEBI:17499"/>
        <dbReference type="ChEBI" id="CHEBI:30245"/>
        <dbReference type="ChEBI" id="CHEBI:77895"/>
    </reaction>
    <physiologicalReaction direction="left-to-right" evidence="23">
        <dbReference type="Rhea" id="RHEA:75448"/>
    </physiologicalReaction>
</comment>
<dbReference type="GO" id="GO:0043005">
    <property type="term" value="C:neuron projection"/>
    <property type="evidence" value="ECO:0007669"/>
    <property type="project" value="TreeGrafter"/>
</dbReference>
<feature type="signal peptide" evidence="28">
    <location>
        <begin position="1"/>
        <end position="19"/>
    </location>
</feature>
<evidence type="ECO:0000256" key="28">
    <source>
        <dbReference type="SAM" id="SignalP"/>
    </source>
</evidence>
<evidence type="ECO:0000256" key="23">
    <source>
        <dbReference type="ARBA" id="ARBA00036313"/>
    </source>
</evidence>
<keyword evidence="16" id="KW-1015">Disulfide bond</keyword>
<sequence>MLFRVIFSLISLFSHRSSAYELQDTIHTLKDENLHLQHRLENLTRALRDLKLLLTEYSKVSGGEDEMEYLHAWKEWSQQVNPCCYYPCQNSGVCVRFGTNRYECDCSRTGFYGENCTIRKPVLPDPKVLAERFFKRKQFRPDPQGTNLMFAFMAQHFTHQFFKTDHAVQGGFTKALGHGIDSIKRVLQSLNI</sequence>
<evidence type="ECO:0000256" key="13">
    <source>
        <dbReference type="ARBA" id="ARBA00022848"/>
    </source>
</evidence>
<evidence type="ECO:0000256" key="3">
    <source>
        <dbReference type="ARBA" id="ARBA00004702"/>
    </source>
</evidence>
<dbReference type="AlphaFoldDB" id="A0AAV1NJK9"/>
<dbReference type="GO" id="GO:0019371">
    <property type="term" value="P:cyclooxygenase pathway"/>
    <property type="evidence" value="ECO:0007669"/>
    <property type="project" value="TreeGrafter"/>
</dbReference>
<evidence type="ECO:0000256" key="14">
    <source>
        <dbReference type="ARBA" id="ARBA00023098"/>
    </source>
</evidence>
<keyword evidence="12" id="KW-0276">Fatty acid metabolism</keyword>
<evidence type="ECO:0000256" key="21">
    <source>
        <dbReference type="ARBA" id="ARBA00033143"/>
    </source>
</evidence>
<evidence type="ECO:0000256" key="25">
    <source>
        <dbReference type="ARBA" id="ARBA00036409"/>
    </source>
</evidence>
<dbReference type="PANTHER" id="PTHR11903:SF6">
    <property type="entry name" value="PROSTAGLANDIN G_H SYNTHASE 1"/>
    <property type="match status" value="1"/>
</dbReference>
<comment type="pathway">
    <text evidence="3">Lipid metabolism; prostaglandin biosynthesis.</text>
</comment>
<comment type="subcellular location">
    <subcellularLocation>
        <location evidence="2">Endoplasmic reticulum membrane</location>
    </subcellularLocation>
    <subcellularLocation>
        <location evidence="1">Microsome membrane</location>
    </subcellularLocation>
</comment>
<feature type="chain" id="PRO_5043561615" description="Prostaglandin G/H synthase 1" evidence="28">
    <location>
        <begin position="20"/>
        <end position="192"/>
    </location>
</feature>
<keyword evidence="18" id="KW-0325">Glycoprotein</keyword>
<evidence type="ECO:0000256" key="11">
    <source>
        <dbReference type="ARBA" id="ARBA00022824"/>
    </source>
</evidence>
<evidence type="ECO:0000256" key="19">
    <source>
        <dbReference type="ARBA" id="ARBA00031217"/>
    </source>
</evidence>
<keyword evidence="31" id="KW-1185">Reference proteome</keyword>
<comment type="caution">
    <text evidence="26">Lacks conserved residue(s) required for the propagation of feature annotation.</text>
</comment>
<dbReference type="EMBL" id="CAWUFR010000041">
    <property type="protein sequence ID" value="CAK6959736.1"/>
    <property type="molecule type" value="Genomic_DNA"/>
</dbReference>
<dbReference type="GO" id="GO:0006979">
    <property type="term" value="P:response to oxidative stress"/>
    <property type="evidence" value="ECO:0007669"/>
    <property type="project" value="InterPro"/>
</dbReference>
<dbReference type="InterPro" id="IPR050783">
    <property type="entry name" value="Oxylipin_biosynth_metab"/>
</dbReference>
<dbReference type="GO" id="GO:0020037">
    <property type="term" value="F:heme binding"/>
    <property type="evidence" value="ECO:0007669"/>
    <property type="project" value="InterPro"/>
</dbReference>
<evidence type="ECO:0000256" key="8">
    <source>
        <dbReference type="ARBA" id="ARBA00022516"/>
    </source>
</evidence>
<protein>
    <recommendedName>
        <fullName evidence="6">Prostaglandin G/H synthase 1</fullName>
        <ecNumber evidence="5">1.14.99.1</ecNumber>
    </recommendedName>
    <alternativeName>
        <fullName evidence="19">Cyclooxygenase-1</fullName>
    </alternativeName>
    <alternativeName>
        <fullName evidence="20">Prostaglandin H2 synthase 1</fullName>
    </alternativeName>
    <alternativeName>
        <fullName evidence="21">Prostaglandin-endoperoxide synthase 1</fullName>
    </alternativeName>
</protein>
<evidence type="ECO:0000256" key="10">
    <source>
        <dbReference type="ARBA" id="ARBA00022729"/>
    </source>
</evidence>
<evidence type="ECO:0000256" key="1">
    <source>
        <dbReference type="ARBA" id="ARBA00004524"/>
    </source>
</evidence>
<comment type="catalytic activity">
    <reaction evidence="22">
        <text>(9Z,12Z)-octadecadienoate + AH2 + O2 = (9S)-hydroxy-(10E,12Z)-octadecadienoate + A + H2O</text>
        <dbReference type="Rhea" id="RHEA:75459"/>
        <dbReference type="ChEBI" id="CHEBI:13193"/>
        <dbReference type="ChEBI" id="CHEBI:15377"/>
        <dbReference type="ChEBI" id="CHEBI:15379"/>
        <dbReference type="ChEBI" id="CHEBI:17499"/>
        <dbReference type="ChEBI" id="CHEBI:30245"/>
        <dbReference type="ChEBI" id="CHEBI:77852"/>
    </reaction>
    <physiologicalReaction direction="left-to-right" evidence="22">
        <dbReference type="Rhea" id="RHEA:75460"/>
    </physiologicalReaction>
</comment>
<dbReference type="InterPro" id="IPR000742">
    <property type="entry name" value="EGF"/>
</dbReference>
<proteinExistence type="predicted"/>
<dbReference type="Proteomes" id="UP001314229">
    <property type="component" value="Unassembled WGS sequence"/>
</dbReference>
<keyword evidence="8" id="KW-0444">Lipid biosynthesis</keyword>
<evidence type="ECO:0000256" key="26">
    <source>
        <dbReference type="PROSITE-ProRule" id="PRU00076"/>
    </source>
</evidence>
<keyword evidence="9" id="KW-0643">Prostaglandin biosynthesis</keyword>
<feature type="domain" description="EGF-like" evidence="29">
    <location>
        <begin position="79"/>
        <end position="117"/>
    </location>
</feature>
<evidence type="ECO:0000256" key="27">
    <source>
        <dbReference type="SAM" id="Coils"/>
    </source>
</evidence>
<keyword evidence="26" id="KW-0245">EGF-like domain</keyword>
<name>A0AAV1NJK9_SCOSC</name>
<dbReference type="SUPFAM" id="SSF48113">
    <property type="entry name" value="Heme-dependent peroxidases"/>
    <property type="match status" value="1"/>
</dbReference>
<evidence type="ECO:0000256" key="17">
    <source>
        <dbReference type="ARBA" id="ARBA00023160"/>
    </source>
</evidence>
<dbReference type="GO" id="GO:0016702">
    <property type="term" value="F:oxidoreductase activity, acting on single donors with incorporation of molecular oxygen, incorporation of two atoms of oxygen"/>
    <property type="evidence" value="ECO:0007669"/>
    <property type="project" value="TreeGrafter"/>
</dbReference>
<evidence type="ECO:0000313" key="31">
    <source>
        <dbReference type="Proteomes" id="UP001314229"/>
    </source>
</evidence>
<dbReference type="CDD" id="cd00054">
    <property type="entry name" value="EGF_CA"/>
    <property type="match status" value="1"/>
</dbReference>
<evidence type="ECO:0000256" key="24">
    <source>
        <dbReference type="ARBA" id="ARBA00036358"/>
    </source>
</evidence>
<dbReference type="SUPFAM" id="SSF57196">
    <property type="entry name" value="EGF/Laminin"/>
    <property type="match status" value="1"/>
</dbReference>
<evidence type="ECO:0000256" key="12">
    <source>
        <dbReference type="ARBA" id="ARBA00022832"/>
    </source>
</evidence>
<keyword evidence="13" id="KW-0492">Microsome</keyword>
<evidence type="ECO:0000256" key="7">
    <source>
        <dbReference type="ARBA" id="ARBA00022501"/>
    </source>
</evidence>
<keyword evidence="14" id="KW-0443">Lipid metabolism</keyword>
<dbReference type="EC" id="1.14.99.1" evidence="5"/>